<dbReference type="AlphaFoldDB" id="A0A401RSR9"/>
<dbReference type="OrthoDB" id="9950230at2759"/>
<dbReference type="PANTHER" id="PTHR10424">
    <property type="entry name" value="VIRAL ENVELOPE PROTEIN"/>
    <property type="match status" value="1"/>
</dbReference>
<keyword evidence="1" id="KW-1015">Disulfide bond</keyword>
<gene>
    <name evidence="2" type="ORF">chiPu_0019662</name>
</gene>
<evidence type="ECO:0000313" key="3">
    <source>
        <dbReference type="Proteomes" id="UP000287033"/>
    </source>
</evidence>
<dbReference type="SUPFAM" id="SSF58069">
    <property type="entry name" value="Virus ectodomain"/>
    <property type="match status" value="1"/>
</dbReference>
<keyword evidence="3" id="KW-1185">Reference proteome</keyword>
<accession>A0A401RSR9</accession>
<dbReference type="PANTHER" id="PTHR10424:SF73">
    <property type="entry name" value="ENDOGENOUS RETROVIRUS GROUP FC1 ENV POLYPROTEIN-RELATED"/>
    <property type="match status" value="1"/>
</dbReference>
<sequence>MVVQCVDDLLGASRSLSNCETGTKVRLNFLHSLGYVIPPDKVTKDTTNVLNEIFAELLAVRTMALLNQFALDFLLAKEGGTRAIIGAECCIYMPDESTDIIDLSQHITQEIQTLNTIASGLSGVLG</sequence>
<protein>
    <submittedName>
        <fullName evidence="2">Uncharacterized protein</fullName>
    </submittedName>
</protein>
<evidence type="ECO:0000313" key="2">
    <source>
        <dbReference type="EMBL" id="GCC21195.1"/>
    </source>
</evidence>
<dbReference type="OMA" id="YIPDSHQ"/>
<dbReference type="InterPro" id="IPR018154">
    <property type="entry name" value="TLV/ENV_coat_polyprotein"/>
</dbReference>
<dbReference type="Gene3D" id="1.10.287.210">
    <property type="match status" value="1"/>
</dbReference>
<evidence type="ECO:0000256" key="1">
    <source>
        <dbReference type="ARBA" id="ARBA00023157"/>
    </source>
</evidence>
<comment type="caution">
    <text evidence="2">The sequence shown here is derived from an EMBL/GenBank/DDBJ whole genome shotgun (WGS) entry which is preliminary data.</text>
</comment>
<dbReference type="EMBL" id="BEZZ01002104">
    <property type="protein sequence ID" value="GCC21195.1"/>
    <property type="molecule type" value="Genomic_DNA"/>
</dbReference>
<name>A0A401RSR9_CHIPU</name>
<reference evidence="2 3" key="1">
    <citation type="journal article" date="2018" name="Nat. Ecol. Evol.">
        <title>Shark genomes provide insights into elasmobranch evolution and the origin of vertebrates.</title>
        <authorList>
            <person name="Hara Y"/>
            <person name="Yamaguchi K"/>
            <person name="Onimaru K"/>
            <person name="Kadota M"/>
            <person name="Koyanagi M"/>
            <person name="Keeley SD"/>
            <person name="Tatsumi K"/>
            <person name="Tanaka K"/>
            <person name="Motone F"/>
            <person name="Kageyama Y"/>
            <person name="Nozu R"/>
            <person name="Adachi N"/>
            <person name="Nishimura O"/>
            <person name="Nakagawa R"/>
            <person name="Tanegashima C"/>
            <person name="Kiyatake I"/>
            <person name="Matsumoto R"/>
            <person name="Murakumo K"/>
            <person name="Nishida K"/>
            <person name="Terakita A"/>
            <person name="Kuratani S"/>
            <person name="Sato K"/>
            <person name="Hyodo S Kuraku.S."/>
        </authorList>
    </citation>
    <scope>NUCLEOTIDE SEQUENCE [LARGE SCALE GENOMIC DNA]</scope>
</reference>
<proteinExistence type="predicted"/>
<organism evidence="2 3">
    <name type="scientific">Chiloscyllium punctatum</name>
    <name type="common">Brownbanded bambooshark</name>
    <name type="synonym">Hemiscyllium punctatum</name>
    <dbReference type="NCBI Taxonomy" id="137246"/>
    <lineage>
        <taxon>Eukaryota</taxon>
        <taxon>Metazoa</taxon>
        <taxon>Chordata</taxon>
        <taxon>Craniata</taxon>
        <taxon>Vertebrata</taxon>
        <taxon>Chondrichthyes</taxon>
        <taxon>Elasmobranchii</taxon>
        <taxon>Galeomorphii</taxon>
        <taxon>Galeoidea</taxon>
        <taxon>Orectolobiformes</taxon>
        <taxon>Hemiscylliidae</taxon>
        <taxon>Chiloscyllium</taxon>
    </lineage>
</organism>
<dbReference type="Proteomes" id="UP000287033">
    <property type="component" value="Unassembled WGS sequence"/>
</dbReference>